<dbReference type="EMBL" id="KB446558">
    <property type="protein sequence ID" value="EME83382.1"/>
    <property type="molecule type" value="Genomic_DNA"/>
</dbReference>
<sequence length="177" mass="19334">MQAVREKAIDLLGKLSDSGIGMQRVAVAVVEKTIDLLGKLFDSGIGSGSLQLLSPVTMVGEVRGLAPEDKRQPGQKNSCAANMLRLRMPIYKRGKGGNFRRDIVVVTSSSRWEICVPFAERPCQIILFCFSTALRLQLGHGYAQVAERCVEVVCSRSGRPLAPPSEGQPRDICDVQY</sequence>
<dbReference type="AlphaFoldDB" id="M3B1U4"/>
<accession>M3B1U4</accession>
<dbReference type="Proteomes" id="UP000016932">
    <property type="component" value="Unassembled WGS sequence"/>
</dbReference>
<reference evidence="1 2" key="1">
    <citation type="journal article" date="2012" name="PLoS Pathog.">
        <title>Diverse lifestyles and strategies of plant pathogenesis encoded in the genomes of eighteen Dothideomycetes fungi.</title>
        <authorList>
            <person name="Ohm R.A."/>
            <person name="Feau N."/>
            <person name="Henrissat B."/>
            <person name="Schoch C.L."/>
            <person name="Horwitz B.A."/>
            <person name="Barry K.W."/>
            <person name="Condon B.J."/>
            <person name="Copeland A.C."/>
            <person name="Dhillon B."/>
            <person name="Glaser F."/>
            <person name="Hesse C.N."/>
            <person name="Kosti I."/>
            <person name="LaButti K."/>
            <person name="Lindquist E.A."/>
            <person name="Lucas S."/>
            <person name="Salamov A.A."/>
            <person name="Bradshaw R.E."/>
            <person name="Ciuffetti L."/>
            <person name="Hamelin R.C."/>
            <person name="Kema G.H.J."/>
            <person name="Lawrence C."/>
            <person name="Scott J.A."/>
            <person name="Spatafora J.W."/>
            <person name="Turgeon B.G."/>
            <person name="de Wit P.J.G.M."/>
            <person name="Zhong S."/>
            <person name="Goodwin S.B."/>
            <person name="Grigoriev I.V."/>
        </authorList>
    </citation>
    <scope>NUCLEOTIDE SEQUENCE [LARGE SCALE GENOMIC DNA]</scope>
    <source>
        <strain evidence="1 2">CIRAD86</strain>
    </source>
</reference>
<proteinExistence type="predicted"/>
<evidence type="ECO:0000313" key="2">
    <source>
        <dbReference type="Proteomes" id="UP000016932"/>
    </source>
</evidence>
<dbReference type="HOGENOM" id="CLU_1518528_0_0_1"/>
<dbReference type="GeneID" id="19333261"/>
<dbReference type="RefSeq" id="XP_007926620.1">
    <property type="nucleotide sequence ID" value="XM_007928429.1"/>
</dbReference>
<evidence type="ECO:0000313" key="1">
    <source>
        <dbReference type="EMBL" id="EME83382.1"/>
    </source>
</evidence>
<protein>
    <submittedName>
        <fullName evidence="1">Uncharacterized protein</fullName>
    </submittedName>
</protein>
<dbReference type="VEuPathDB" id="FungiDB:MYCFIDRAFT_174831"/>
<organism evidence="1 2">
    <name type="scientific">Pseudocercospora fijiensis (strain CIRAD86)</name>
    <name type="common">Black leaf streak disease fungus</name>
    <name type="synonym">Mycosphaerella fijiensis</name>
    <dbReference type="NCBI Taxonomy" id="383855"/>
    <lineage>
        <taxon>Eukaryota</taxon>
        <taxon>Fungi</taxon>
        <taxon>Dikarya</taxon>
        <taxon>Ascomycota</taxon>
        <taxon>Pezizomycotina</taxon>
        <taxon>Dothideomycetes</taxon>
        <taxon>Dothideomycetidae</taxon>
        <taxon>Mycosphaerellales</taxon>
        <taxon>Mycosphaerellaceae</taxon>
        <taxon>Pseudocercospora</taxon>
    </lineage>
</organism>
<gene>
    <name evidence="1" type="ORF">MYCFIDRAFT_174831</name>
</gene>
<keyword evidence="2" id="KW-1185">Reference proteome</keyword>
<dbReference type="KEGG" id="pfj:MYCFIDRAFT_174831"/>
<name>M3B1U4_PSEFD</name>